<comment type="pathway">
    <text evidence="1 6">Carbohydrate biosynthesis; dTDP-L-rhamnose biosynthesis.</text>
</comment>
<keyword evidence="9" id="KW-1185">Reference proteome</keyword>
<evidence type="ECO:0000313" key="8">
    <source>
        <dbReference type="EMBL" id="MBB6576281.1"/>
    </source>
</evidence>
<dbReference type="RefSeq" id="WP_184704570.1">
    <property type="nucleotide sequence ID" value="NZ_JACHKZ010000001.1"/>
</dbReference>
<sequence length="288" mass="32092">MKVLVTGGTGMLGSELLRGLAEMGHEGTALDRTAFLAAGRKEQSSMLNGHEIIIHAAANTNVEQCEVDPEICYFDNTFLTEQLFWHAHRRQKKFVFISSTGIYGRGKSEPYHEYDSVQPTTVHHRSKLLSEEAVLSCPNTLVIRTGWLFGGQLSNKKNFIANRINEIRASTGFISANFVQIGSPTYVVDCARRILELTLDDCEGIYNVVNEGVASRFDYVKKIAELSGSPIEVRPIDSSAFNRRADVSGNEAALSYRMRYEGRLPLRPWQDALSEYMRYAGLLGCLSA</sequence>
<organism evidence="8 9">
    <name type="scientific">Comamonas odontotermitis</name>
    <dbReference type="NCBI Taxonomy" id="379895"/>
    <lineage>
        <taxon>Bacteria</taxon>
        <taxon>Pseudomonadati</taxon>
        <taxon>Pseudomonadota</taxon>
        <taxon>Betaproteobacteria</taxon>
        <taxon>Burkholderiales</taxon>
        <taxon>Comamonadaceae</taxon>
        <taxon>Comamonas</taxon>
    </lineage>
</organism>
<dbReference type="PANTHER" id="PTHR10491">
    <property type="entry name" value="DTDP-4-DEHYDRORHAMNOSE REDUCTASE"/>
    <property type="match status" value="1"/>
</dbReference>
<dbReference type="PANTHER" id="PTHR10491:SF4">
    <property type="entry name" value="METHIONINE ADENOSYLTRANSFERASE 2 SUBUNIT BETA"/>
    <property type="match status" value="1"/>
</dbReference>
<comment type="function">
    <text evidence="6">Catalyzes the reduction of dTDP-6-deoxy-L-lyxo-4-hexulose to yield dTDP-L-rhamnose.</text>
</comment>
<comment type="catalytic activity">
    <reaction evidence="5 6">
        <text>dTDP-beta-L-rhamnose + NADP(+) = dTDP-4-dehydro-beta-L-rhamnose + NADPH + H(+)</text>
        <dbReference type="Rhea" id="RHEA:21796"/>
        <dbReference type="ChEBI" id="CHEBI:15378"/>
        <dbReference type="ChEBI" id="CHEBI:57510"/>
        <dbReference type="ChEBI" id="CHEBI:57783"/>
        <dbReference type="ChEBI" id="CHEBI:58349"/>
        <dbReference type="ChEBI" id="CHEBI:62830"/>
        <dbReference type="EC" id="1.1.1.133"/>
    </reaction>
</comment>
<dbReference type="Proteomes" id="UP000562492">
    <property type="component" value="Unassembled WGS sequence"/>
</dbReference>
<evidence type="ECO:0000256" key="5">
    <source>
        <dbReference type="ARBA" id="ARBA00048200"/>
    </source>
</evidence>
<evidence type="ECO:0000259" key="7">
    <source>
        <dbReference type="Pfam" id="PF04321"/>
    </source>
</evidence>
<proteinExistence type="inferred from homology"/>
<comment type="caution">
    <text evidence="8">The sequence shown here is derived from an EMBL/GenBank/DDBJ whole genome shotgun (WGS) entry which is preliminary data.</text>
</comment>
<gene>
    <name evidence="8" type="ORF">HNP33_000329</name>
</gene>
<reference evidence="8 9" key="1">
    <citation type="submission" date="2020-08" db="EMBL/GenBank/DDBJ databases">
        <title>Functional genomics of gut bacteria from endangered species of beetles.</title>
        <authorList>
            <person name="Carlos-Shanley C."/>
        </authorList>
    </citation>
    <scope>NUCLEOTIDE SEQUENCE [LARGE SCALE GENOMIC DNA]</scope>
    <source>
        <strain evidence="8 9">S00124</strain>
    </source>
</reference>
<dbReference type="InterPro" id="IPR036291">
    <property type="entry name" value="NAD(P)-bd_dom_sf"/>
</dbReference>
<evidence type="ECO:0000256" key="1">
    <source>
        <dbReference type="ARBA" id="ARBA00004781"/>
    </source>
</evidence>
<dbReference type="InterPro" id="IPR005913">
    <property type="entry name" value="dTDP_dehydrorham_reduct"/>
</dbReference>
<feature type="domain" description="RmlD-like substrate binding" evidence="7">
    <location>
        <begin position="1"/>
        <end position="277"/>
    </location>
</feature>
<comment type="cofactor">
    <cofactor evidence="6">
        <name>Mg(2+)</name>
        <dbReference type="ChEBI" id="CHEBI:18420"/>
    </cofactor>
    <text evidence="6">Binds 1 Mg(2+) ion per monomer.</text>
</comment>
<dbReference type="Pfam" id="PF04321">
    <property type="entry name" value="RmlD_sub_bind"/>
    <property type="match status" value="1"/>
</dbReference>
<dbReference type="CDD" id="cd05254">
    <property type="entry name" value="dTDP_HR_like_SDR_e"/>
    <property type="match status" value="1"/>
</dbReference>
<dbReference type="GO" id="GO:0008831">
    <property type="term" value="F:dTDP-4-dehydrorhamnose reductase activity"/>
    <property type="evidence" value="ECO:0007669"/>
    <property type="project" value="UniProtKB-EC"/>
</dbReference>
<accession>A0ABR6RAV9</accession>
<evidence type="ECO:0000256" key="3">
    <source>
        <dbReference type="ARBA" id="ARBA00012929"/>
    </source>
</evidence>
<evidence type="ECO:0000313" key="9">
    <source>
        <dbReference type="Proteomes" id="UP000562492"/>
    </source>
</evidence>
<keyword evidence="6" id="KW-0521">NADP</keyword>
<name>A0ABR6RAV9_9BURK</name>
<comment type="similarity">
    <text evidence="2 6">Belongs to the dTDP-4-dehydrorhamnose reductase family.</text>
</comment>
<keyword evidence="6 8" id="KW-0560">Oxidoreductase</keyword>
<dbReference type="InterPro" id="IPR029903">
    <property type="entry name" value="RmlD-like-bd"/>
</dbReference>
<dbReference type="SUPFAM" id="SSF51735">
    <property type="entry name" value="NAD(P)-binding Rossmann-fold domains"/>
    <property type="match status" value="1"/>
</dbReference>
<dbReference type="Gene3D" id="3.40.50.720">
    <property type="entry name" value="NAD(P)-binding Rossmann-like Domain"/>
    <property type="match status" value="1"/>
</dbReference>
<evidence type="ECO:0000256" key="6">
    <source>
        <dbReference type="RuleBase" id="RU364082"/>
    </source>
</evidence>
<evidence type="ECO:0000256" key="4">
    <source>
        <dbReference type="ARBA" id="ARBA00017099"/>
    </source>
</evidence>
<evidence type="ECO:0000256" key="2">
    <source>
        <dbReference type="ARBA" id="ARBA00010944"/>
    </source>
</evidence>
<dbReference type="EC" id="1.1.1.133" evidence="3 6"/>
<dbReference type="EMBL" id="JACHKZ010000001">
    <property type="protein sequence ID" value="MBB6576281.1"/>
    <property type="molecule type" value="Genomic_DNA"/>
</dbReference>
<protein>
    <recommendedName>
        <fullName evidence="4 6">dTDP-4-dehydrorhamnose reductase</fullName>
        <ecNumber evidence="3 6">1.1.1.133</ecNumber>
    </recommendedName>
</protein>